<reference evidence="3" key="1">
    <citation type="journal article" date="2012" name="Science">
        <title>The Paleozoic origin of enzymatic lignin decomposition reconstructed from 31 fungal genomes.</title>
        <authorList>
            <person name="Floudas D."/>
            <person name="Binder M."/>
            <person name="Riley R."/>
            <person name="Barry K."/>
            <person name="Blanchette R.A."/>
            <person name="Henrissat B."/>
            <person name="Martinez A.T."/>
            <person name="Otillar R."/>
            <person name="Spatafora J.W."/>
            <person name="Yadav J.S."/>
            <person name="Aerts A."/>
            <person name="Benoit I."/>
            <person name="Boyd A."/>
            <person name="Carlson A."/>
            <person name="Copeland A."/>
            <person name="Coutinho P.M."/>
            <person name="de Vries R.P."/>
            <person name="Ferreira P."/>
            <person name="Findley K."/>
            <person name="Foster B."/>
            <person name="Gaskell J."/>
            <person name="Glotzer D."/>
            <person name="Gorecki P."/>
            <person name="Heitman J."/>
            <person name="Hesse C."/>
            <person name="Hori C."/>
            <person name="Igarashi K."/>
            <person name="Jurgens J.A."/>
            <person name="Kallen N."/>
            <person name="Kersten P."/>
            <person name="Kohler A."/>
            <person name="Kuees U."/>
            <person name="Kumar T.K.A."/>
            <person name="Kuo A."/>
            <person name="LaButti K."/>
            <person name="Larrondo L.F."/>
            <person name="Lindquist E."/>
            <person name="Ling A."/>
            <person name="Lombard V."/>
            <person name="Lucas S."/>
            <person name="Lundell T."/>
            <person name="Martin R."/>
            <person name="McLaughlin D.J."/>
            <person name="Morgenstern I."/>
            <person name="Morin E."/>
            <person name="Murat C."/>
            <person name="Nagy L.G."/>
            <person name="Nolan M."/>
            <person name="Ohm R.A."/>
            <person name="Patyshakuliyeva A."/>
            <person name="Rokas A."/>
            <person name="Ruiz-Duenas F.J."/>
            <person name="Sabat G."/>
            <person name="Salamov A."/>
            <person name="Samejima M."/>
            <person name="Schmutz J."/>
            <person name="Slot J.C."/>
            <person name="St John F."/>
            <person name="Stenlid J."/>
            <person name="Sun H."/>
            <person name="Sun S."/>
            <person name="Syed K."/>
            <person name="Tsang A."/>
            <person name="Wiebenga A."/>
            <person name="Young D."/>
            <person name="Pisabarro A."/>
            <person name="Eastwood D.C."/>
            <person name="Martin F."/>
            <person name="Cullen D."/>
            <person name="Grigoriev I.V."/>
            <person name="Hibbett D.S."/>
        </authorList>
    </citation>
    <scope>NUCLEOTIDE SEQUENCE [LARGE SCALE GENOMIC DNA]</scope>
    <source>
        <strain evidence="3">TFB10046</strain>
    </source>
</reference>
<dbReference type="OrthoDB" id="3267748at2759"/>
<dbReference type="AlphaFoldDB" id="J0WNT2"/>
<evidence type="ECO:0000313" key="2">
    <source>
        <dbReference type="EMBL" id="EJD34037.1"/>
    </source>
</evidence>
<gene>
    <name evidence="2" type="ORF">AURDEDRAFT_176902</name>
</gene>
<dbReference type="OMA" id="MAVATRH"/>
<organism evidence="2 3">
    <name type="scientific">Auricularia subglabra (strain TFB-10046 / SS5)</name>
    <name type="common">White-rot fungus</name>
    <name type="synonym">Auricularia delicata (strain TFB10046)</name>
    <dbReference type="NCBI Taxonomy" id="717982"/>
    <lineage>
        <taxon>Eukaryota</taxon>
        <taxon>Fungi</taxon>
        <taxon>Dikarya</taxon>
        <taxon>Basidiomycota</taxon>
        <taxon>Agaricomycotina</taxon>
        <taxon>Agaricomycetes</taxon>
        <taxon>Auriculariales</taxon>
        <taxon>Auriculariaceae</taxon>
        <taxon>Auricularia</taxon>
    </lineage>
</organism>
<proteinExistence type="predicted"/>
<keyword evidence="3" id="KW-1185">Reference proteome</keyword>
<name>J0WNT2_AURST</name>
<dbReference type="InParanoid" id="J0WNT2"/>
<protein>
    <recommendedName>
        <fullName evidence="1">Retrotransposon gag domain-containing protein</fullName>
    </recommendedName>
</protein>
<sequence>MYTLKGKALKWYMHFVARHPDRWTVDQIYMALFEHCFPSDFHANLRDKLMKSKQYGRTVKEFAQDLENLQMRFPEVSAWEIKNIFWNGVDSYIRMFWREKRRSE</sequence>
<dbReference type="InterPro" id="IPR005162">
    <property type="entry name" value="Retrotrans_gag_dom"/>
</dbReference>
<accession>J0WNT2</accession>
<evidence type="ECO:0000259" key="1">
    <source>
        <dbReference type="Pfam" id="PF03732"/>
    </source>
</evidence>
<evidence type="ECO:0000313" key="3">
    <source>
        <dbReference type="Proteomes" id="UP000006514"/>
    </source>
</evidence>
<dbReference type="KEGG" id="adl:AURDEDRAFT_176902"/>
<feature type="domain" description="Retrotransposon gag" evidence="1">
    <location>
        <begin position="3"/>
        <end position="89"/>
    </location>
</feature>
<dbReference type="Pfam" id="PF03732">
    <property type="entry name" value="Retrotrans_gag"/>
    <property type="match status" value="1"/>
</dbReference>
<dbReference type="Proteomes" id="UP000006514">
    <property type="component" value="Unassembled WGS sequence"/>
</dbReference>
<dbReference type="EMBL" id="JH688018">
    <property type="protein sequence ID" value="EJD34037.1"/>
    <property type="molecule type" value="Genomic_DNA"/>
</dbReference>